<evidence type="ECO:0000313" key="1">
    <source>
        <dbReference type="EMBL" id="KAF2765234.1"/>
    </source>
</evidence>
<dbReference type="AlphaFoldDB" id="A0A6G1KYW8"/>
<gene>
    <name evidence="1" type="ORF">EJ03DRAFT_217386</name>
</gene>
<keyword evidence="2" id="KW-1185">Reference proteome</keyword>
<proteinExistence type="predicted"/>
<dbReference type="EMBL" id="ML995897">
    <property type="protein sequence ID" value="KAF2765234.1"/>
    <property type="molecule type" value="Genomic_DNA"/>
</dbReference>
<reference evidence="1" key="1">
    <citation type="journal article" date="2020" name="Stud. Mycol.">
        <title>101 Dothideomycetes genomes: a test case for predicting lifestyles and emergence of pathogens.</title>
        <authorList>
            <person name="Haridas S."/>
            <person name="Albert R."/>
            <person name="Binder M."/>
            <person name="Bloem J."/>
            <person name="Labutti K."/>
            <person name="Salamov A."/>
            <person name="Andreopoulos B."/>
            <person name="Baker S."/>
            <person name="Barry K."/>
            <person name="Bills G."/>
            <person name="Bluhm B."/>
            <person name="Cannon C."/>
            <person name="Castanera R."/>
            <person name="Culley D."/>
            <person name="Daum C."/>
            <person name="Ezra D."/>
            <person name="Gonzalez J."/>
            <person name="Henrissat B."/>
            <person name="Kuo A."/>
            <person name="Liang C."/>
            <person name="Lipzen A."/>
            <person name="Lutzoni F."/>
            <person name="Magnuson J."/>
            <person name="Mondo S."/>
            <person name="Nolan M."/>
            <person name="Ohm R."/>
            <person name="Pangilinan J."/>
            <person name="Park H.-J."/>
            <person name="Ramirez L."/>
            <person name="Alfaro M."/>
            <person name="Sun H."/>
            <person name="Tritt A."/>
            <person name="Yoshinaga Y."/>
            <person name="Zwiers L.-H."/>
            <person name="Turgeon B."/>
            <person name="Goodwin S."/>
            <person name="Spatafora J."/>
            <person name="Crous P."/>
            <person name="Grigoriev I."/>
        </authorList>
    </citation>
    <scope>NUCLEOTIDE SEQUENCE</scope>
    <source>
        <strain evidence="1">CBS 116005</strain>
    </source>
</reference>
<accession>A0A6G1KYW8</accession>
<organism evidence="1 2">
    <name type="scientific">Teratosphaeria nubilosa</name>
    <dbReference type="NCBI Taxonomy" id="161662"/>
    <lineage>
        <taxon>Eukaryota</taxon>
        <taxon>Fungi</taxon>
        <taxon>Dikarya</taxon>
        <taxon>Ascomycota</taxon>
        <taxon>Pezizomycotina</taxon>
        <taxon>Dothideomycetes</taxon>
        <taxon>Dothideomycetidae</taxon>
        <taxon>Mycosphaerellales</taxon>
        <taxon>Teratosphaeriaceae</taxon>
        <taxon>Teratosphaeria</taxon>
    </lineage>
</organism>
<name>A0A6G1KYW8_9PEZI</name>
<sequence>MPCCLGNKARLVANLAFSRLFQPRYHPTMRKSTLGHGLSSWARSRLAGASRHKYLPFSHIALSLFLIQIPSASSSKPATATRTTAIPSTTATTATMATGQIRSNFRHALKSFRKARARLSAGQYGGSLRCILKAILQAVDGAILSLIYACAVACDIVARAAASS</sequence>
<evidence type="ECO:0000313" key="2">
    <source>
        <dbReference type="Proteomes" id="UP000799436"/>
    </source>
</evidence>
<dbReference type="Proteomes" id="UP000799436">
    <property type="component" value="Unassembled WGS sequence"/>
</dbReference>
<protein>
    <submittedName>
        <fullName evidence="1">Uncharacterized protein</fullName>
    </submittedName>
</protein>